<dbReference type="PANTHER" id="PTHR37017:SF11">
    <property type="entry name" value="ESTERASE_LIPASE_THIOESTERASE DOMAIN-CONTAINING PROTEIN"/>
    <property type="match status" value="1"/>
</dbReference>
<name>A0A9N9PLK7_9HELO</name>
<evidence type="ECO:0000313" key="4">
    <source>
        <dbReference type="Proteomes" id="UP000696280"/>
    </source>
</evidence>
<dbReference type="Gene3D" id="3.40.50.1820">
    <property type="entry name" value="alpha/beta hydrolase"/>
    <property type="match status" value="1"/>
</dbReference>
<dbReference type="OrthoDB" id="1263307at2759"/>
<dbReference type="SUPFAM" id="SSF53474">
    <property type="entry name" value="alpha/beta-Hydrolases"/>
    <property type="match status" value="1"/>
</dbReference>
<dbReference type="AlphaFoldDB" id="A0A9N9PLK7"/>
<evidence type="ECO:0000259" key="2">
    <source>
        <dbReference type="Pfam" id="PF12697"/>
    </source>
</evidence>
<dbReference type="InterPro" id="IPR029058">
    <property type="entry name" value="AB_hydrolase_fold"/>
</dbReference>
<gene>
    <name evidence="3" type="ORF">HYFRA_00007994</name>
</gene>
<dbReference type="Pfam" id="PF12697">
    <property type="entry name" value="Abhydrolase_6"/>
    <property type="match status" value="1"/>
</dbReference>
<reference evidence="3" key="1">
    <citation type="submission" date="2021-07" db="EMBL/GenBank/DDBJ databases">
        <authorList>
            <person name="Durling M."/>
        </authorList>
    </citation>
    <scope>NUCLEOTIDE SEQUENCE</scope>
</reference>
<dbReference type="EMBL" id="CAJVRL010000041">
    <property type="protein sequence ID" value="CAG8951246.1"/>
    <property type="molecule type" value="Genomic_DNA"/>
</dbReference>
<keyword evidence="4" id="KW-1185">Reference proteome</keyword>
<keyword evidence="1" id="KW-0732">Signal</keyword>
<evidence type="ECO:0000256" key="1">
    <source>
        <dbReference type="SAM" id="SignalP"/>
    </source>
</evidence>
<dbReference type="InterPro" id="IPR000073">
    <property type="entry name" value="AB_hydrolase_1"/>
</dbReference>
<evidence type="ECO:0000313" key="3">
    <source>
        <dbReference type="EMBL" id="CAG8951246.1"/>
    </source>
</evidence>
<sequence length="233" mass="25131">MSKPTFVLVPVIGVALPSVGATPPHTDFKEDVAAIRKCLTGLISDYKDIVLVVHSYSGLPGGEAPIGLGKIEREAKGLKGGVIRYVVINKLATPAGFQPTPKGDFSQFPEWLEFDDENATASVPHDDAKKVFYNDISSSKGDEMAAKLVFQSSGVYFSTATYAAWTAIPSTYLMGEQDQTAFSPPMVEMMLQGARQVEPSAFDVVERYKEGGHCLMISFSEWTADALIRAAGV</sequence>
<organism evidence="3 4">
    <name type="scientific">Hymenoscyphus fraxineus</name>
    <dbReference type="NCBI Taxonomy" id="746836"/>
    <lineage>
        <taxon>Eukaryota</taxon>
        <taxon>Fungi</taxon>
        <taxon>Dikarya</taxon>
        <taxon>Ascomycota</taxon>
        <taxon>Pezizomycotina</taxon>
        <taxon>Leotiomycetes</taxon>
        <taxon>Helotiales</taxon>
        <taxon>Helotiaceae</taxon>
        <taxon>Hymenoscyphus</taxon>
    </lineage>
</organism>
<comment type="caution">
    <text evidence="3">The sequence shown here is derived from an EMBL/GenBank/DDBJ whole genome shotgun (WGS) entry which is preliminary data.</text>
</comment>
<accession>A0A9N9PLK7</accession>
<dbReference type="PANTHER" id="PTHR37017">
    <property type="entry name" value="AB HYDROLASE-1 DOMAIN-CONTAINING PROTEIN-RELATED"/>
    <property type="match status" value="1"/>
</dbReference>
<dbReference type="Proteomes" id="UP000696280">
    <property type="component" value="Unassembled WGS sequence"/>
</dbReference>
<dbReference type="InterPro" id="IPR052897">
    <property type="entry name" value="Sec-Metab_Biosynth_Hydrolase"/>
</dbReference>
<feature type="domain" description="AB hydrolase-1" evidence="2">
    <location>
        <begin position="9"/>
        <end position="226"/>
    </location>
</feature>
<feature type="chain" id="PRO_5040492068" description="AB hydrolase-1 domain-containing protein" evidence="1">
    <location>
        <begin position="22"/>
        <end position="233"/>
    </location>
</feature>
<feature type="signal peptide" evidence="1">
    <location>
        <begin position="1"/>
        <end position="21"/>
    </location>
</feature>
<protein>
    <recommendedName>
        <fullName evidence="2">AB hydrolase-1 domain-containing protein</fullName>
    </recommendedName>
</protein>
<proteinExistence type="predicted"/>